<evidence type="ECO:0000256" key="1">
    <source>
        <dbReference type="SAM" id="MobiDB-lite"/>
    </source>
</evidence>
<keyword evidence="4" id="KW-1185">Reference proteome</keyword>
<feature type="chain" id="PRO_5021763787" description="Lipoprotein" evidence="2">
    <location>
        <begin position="24"/>
        <end position="304"/>
    </location>
</feature>
<evidence type="ECO:0000313" key="4">
    <source>
        <dbReference type="Proteomes" id="UP000315369"/>
    </source>
</evidence>
<feature type="region of interest" description="Disordered" evidence="1">
    <location>
        <begin position="118"/>
        <end position="148"/>
    </location>
</feature>
<evidence type="ECO:0008006" key="5">
    <source>
        <dbReference type="Google" id="ProtNLM"/>
    </source>
</evidence>
<feature type="signal peptide" evidence="2">
    <location>
        <begin position="1"/>
        <end position="23"/>
    </location>
</feature>
<keyword evidence="2" id="KW-0732">Signal</keyword>
<dbReference type="RefSeq" id="WP_141646456.1">
    <property type="nucleotide sequence ID" value="NZ_VIFM01000169.1"/>
</dbReference>
<comment type="caution">
    <text evidence="3">The sequence shown here is derived from an EMBL/GenBank/DDBJ whole genome shotgun (WGS) entry which is preliminary data.</text>
</comment>
<organism evidence="3 4">
    <name type="scientific">Myxococcus llanfairpwllgwyngyllgogerychwyrndrobwllllantysiliogogogochensis</name>
    <dbReference type="NCBI Taxonomy" id="2590453"/>
    <lineage>
        <taxon>Bacteria</taxon>
        <taxon>Pseudomonadati</taxon>
        <taxon>Myxococcota</taxon>
        <taxon>Myxococcia</taxon>
        <taxon>Myxococcales</taxon>
        <taxon>Cystobacterineae</taxon>
        <taxon>Myxococcaceae</taxon>
        <taxon>Myxococcus</taxon>
    </lineage>
</organism>
<evidence type="ECO:0000313" key="3">
    <source>
        <dbReference type="EMBL" id="TQF11811.1"/>
    </source>
</evidence>
<dbReference type="EMBL" id="VIFM01000169">
    <property type="protein sequence ID" value="TQF11811.1"/>
    <property type="molecule type" value="Genomic_DNA"/>
</dbReference>
<accession>A0A540WS13</accession>
<evidence type="ECO:0000256" key="2">
    <source>
        <dbReference type="SAM" id="SignalP"/>
    </source>
</evidence>
<dbReference type="OrthoDB" id="792860at2"/>
<dbReference type="AlphaFoldDB" id="A0A540WS13"/>
<gene>
    <name evidence="3" type="ORF">FJV41_32340</name>
</gene>
<dbReference type="Proteomes" id="UP000315369">
    <property type="component" value="Unassembled WGS sequence"/>
</dbReference>
<reference evidence="3 4" key="1">
    <citation type="submission" date="2019-06" db="EMBL/GenBank/DDBJ databases">
        <authorList>
            <person name="Livingstone P."/>
            <person name="Whitworth D."/>
        </authorList>
    </citation>
    <scope>NUCLEOTIDE SEQUENCE [LARGE SCALE GENOMIC DNA]</scope>
    <source>
        <strain evidence="3 4">AM401</strain>
    </source>
</reference>
<name>A0A540WS13_9BACT</name>
<proteinExistence type="predicted"/>
<sequence length="304" mass="33090">MPRRPALPVVLLLSLSSAFLLGAAPPAATGAASSAPVTLRWKVPPESLGYAYTTEDTDPQGGRMRVDLSSLKSQGVSVGKRRQLFTIQQPTQAEMVLVLTPKPSGDVAAKVVVTRMDMPKARRPSKQDQSMAKAMKSMEGTVQLRGSLTPSGLVTSDLKREQRNLLAFMVELPTKPVSVGEVWTHSADLLKMGGRWQGEHEVLNRVELVALEREAEGRTVAVIDFTLAERHDGKFEHSDPSKSMPGMMEMSYVARGEFLVEEGRWRRIAGQMSTLSKGLMTGNTAQRFAMVPLAPIPAEVLAAE</sequence>
<protein>
    <recommendedName>
        <fullName evidence="5">Lipoprotein</fullName>
    </recommendedName>
</protein>